<proteinExistence type="predicted"/>
<protein>
    <recommendedName>
        <fullName evidence="1">Fumarate reductase/succinate dehydrogenase flavoprotein-like C-terminal domain-containing protein</fullName>
    </recommendedName>
</protein>
<organism evidence="2 3">
    <name type="scientific">Rhodoplanes roseus</name>
    <dbReference type="NCBI Taxonomy" id="29409"/>
    <lineage>
        <taxon>Bacteria</taxon>
        <taxon>Pseudomonadati</taxon>
        <taxon>Pseudomonadota</taxon>
        <taxon>Alphaproteobacteria</taxon>
        <taxon>Hyphomicrobiales</taxon>
        <taxon>Nitrobacteraceae</taxon>
        <taxon>Rhodoplanes</taxon>
    </lineage>
</organism>
<dbReference type="InterPro" id="IPR015939">
    <property type="entry name" value="Fum_Rdtase/Succ_DH_flav-like_C"/>
</dbReference>
<dbReference type="PANTHER" id="PTHR11632">
    <property type="entry name" value="SUCCINATE DEHYDROGENASE 2 FLAVOPROTEIN SUBUNIT"/>
    <property type="match status" value="1"/>
</dbReference>
<dbReference type="Proteomes" id="UP000249130">
    <property type="component" value="Unassembled WGS sequence"/>
</dbReference>
<keyword evidence="3" id="KW-1185">Reference proteome</keyword>
<feature type="domain" description="Fumarate reductase/succinate dehydrogenase flavoprotein-like C-terminal" evidence="1">
    <location>
        <begin position="18"/>
        <end position="127"/>
    </location>
</feature>
<dbReference type="OrthoDB" id="9805351at2"/>
<dbReference type="InterPro" id="IPR037099">
    <property type="entry name" value="Fum_R/Succ_DH_flav-like_C_sf"/>
</dbReference>
<dbReference type="AlphaFoldDB" id="A0A327L0T1"/>
<dbReference type="GO" id="GO:0016491">
    <property type="term" value="F:oxidoreductase activity"/>
    <property type="evidence" value="ECO:0007669"/>
    <property type="project" value="InterPro"/>
</dbReference>
<dbReference type="SUPFAM" id="SSF46977">
    <property type="entry name" value="Succinate dehydrogenase/fumarate reductase flavoprotein C-terminal domain"/>
    <property type="match status" value="1"/>
</dbReference>
<gene>
    <name evidence="2" type="ORF">CH341_08005</name>
</gene>
<dbReference type="PANTHER" id="PTHR11632:SF51">
    <property type="entry name" value="SUCCINATE DEHYDROGENASE [UBIQUINONE] FLAVOPROTEIN SUBUNIT, MITOCHONDRIAL"/>
    <property type="match status" value="1"/>
</dbReference>
<sequence length="139" mass="14833">MARRRARGDVNPAALVAHLQDVMTEKVGPFRTGDKLDAALAEIERLAAAIGDDPLAAGTPFDSVLIDWLDLRNMLPVARSVVLGARARTESRGAHQREDFPGLDERWLCNQVATLGSGGLALETVPVARRVETGVGVPA</sequence>
<dbReference type="Pfam" id="PF02910">
    <property type="entry name" value="Succ_DH_flav_C"/>
    <property type="match status" value="1"/>
</dbReference>
<comment type="caution">
    <text evidence="2">The sequence shown here is derived from an EMBL/GenBank/DDBJ whole genome shotgun (WGS) entry which is preliminary data.</text>
</comment>
<evidence type="ECO:0000313" key="2">
    <source>
        <dbReference type="EMBL" id="RAI44680.1"/>
    </source>
</evidence>
<evidence type="ECO:0000259" key="1">
    <source>
        <dbReference type="Pfam" id="PF02910"/>
    </source>
</evidence>
<dbReference type="Gene3D" id="1.20.58.100">
    <property type="entry name" value="Fumarate reductase/succinate dehydrogenase flavoprotein-like, C-terminal domain"/>
    <property type="match status" value="1"/>
</dbReference>
<evidence type="ECO:0000313" key="3">
    <source>
        <dbReference type="Proteomes" id="UP000249130"/>
    </source>
</evidence>
<name>A0A327L0T1_9BRAD</name>
<reference evidence="2 3" key="1">
    <citation type="submission" date="2017-07" db="EMBL/GenBank/DDBJ databases">
        <title>Draft Genome Sequences of Select Purple Nonsulfur Bacteria.</title>
        <authorList>
            <person name="Lasarre B."/>
            <person name="Mckinlay J.B."/>
        </authorList>
    </citation>
    <scope>NUCLEOTIDE SEQUENCE [LARGE SCALE GENOMIC DNA]</scope>
    <source>
        <strain evidence="2 3">DSM 5909</strain>
    </source>
</reference>
<accession>A0A327L0T1</accession>
<dbReference type="InterPro" id="IPR030664">
    <property type="entry name" value="SdhA/FrdA/AprA"/>
</dbReference>
<dbReference type="EMBL" id="NPEX01000037">
    <property type="protein sequence ID" value="RAI44680.1"/>
    <property type="molecule type" value="Genomic_DNA"/>
</dbReference>